<reference evidence="1 2" key="1">
    <citation type="journal article" date="2016" name="Mol. Biol. Evol.">
        <title>Comparative Genomics of Early-Diverging Mushroom-Forming Fungi Provides Insights into the Origins of Lignocellulose Decay Capabilities.</title>
        <authorList>
            <person name="Nagy L.G."/>
            <person name="Riley R."/>
            <person name="Tritt A."/>
            <person name="Adam C."/>
            <person name="Daum C."/>
            <person name="Floudas D."/>
            <person name="Sun H."/>
            <person name="Yadav J.S."/>
            <person name="Pangilinan J."/>
            <person name="Larsson K.H."/>
            <person name="Matsuura K."/>
            <person name="Barry K."/>
            <person name="Labutti K."/>
            <person name="Kuo R."/>
            <person name="Ohm R.A."/>
            <person name="Bhattacharya S.S."/>
            <person name="Shirouzu T."/>
            <person name="Yoshinaga Y."/>
            <person name="Martin F.M."/>
            <person name="Grigoriev I.V."/>
            <person name="Hibbett D.S."/>
        </authorList>
    </citation>
    <scope>NUCLEOTIDE SEQUENCE [LARGE SCALE GENOMIC DNA]</scope>
    <source>
        <strain evidence="1 2">CBS 109695</strain>
    </source>
</reference>
<dbReference type="AlphaFoldDB" id="A0A166NXM6"/>
<protein>
    <submittedName>
        <fullName evidence="1">Uncharacterized protein</fullName>
    </submittedName>
</protein>
<sequence>MFSNGDLQWIGTDLESMVFYQSNTCVILLIQEWWINKHNQQVVPVERLKAELVYTMVNSSACLTCRFKHLCSVISQSMPVSLYSSLVKTPSFAAHQSIQSLFLDMSDEEDREKARQEYTMFQEEQITYNCLIIPSFPMFNIEQHRDCDR</sequence>
<proteinExistence type="predicted"/>
<evidence type="ECO:0000313" key="1">
    <source>
        <dbReference type="EMBL" id="KZP25477.1"/>
    </source>
</evidence>
<name>A0A166NXM6_9AGAM</name>
<gene>
    <name evidence="1" type="ORF">FIBSPDRAFT_888000</name>
</gene>
<accession>A0A166NXM6</accession>
<keyword evidence="2" id="KW-1185">Reference proteome</keyword>
<dbReference type="Proteomes" id="UP000076532">
    <property type="component" value="Unassembled WGS sequence"/>
</dbReference>
<dbReference type="EMBL" id="KV417520">
    <property type="protein sequence ID" value="KZP25477.1"/>
    <property type="molecule type" value="Genomic_DNA"/>
</dbReference>
<evidence type="ECO:0000313" key="2">
    <source>
        <dbReference type="Proteomes" id="UP000076532"/>
    </source>
</evidence>
<organism evidence="1 2">
    <name type="scientific">Athelia psychrophila</name>
    <dbReference type="NCBI Taxonomy" id="1759441"/>
    <lineage>
        <taxon>Eukaryota</taxon>
        <taxon>Fungi</taxon>
        <taxon>Dikarya</taxon>
        <taxon>Basidiomycota</taxon>
        <taxon>Agaricomycotina</taxon>
        <taxon>Agaricomycetes</taxon>
        <taxon>Agaricomycetidae</taxon>
        <taxon>Atheliales</taxon>
        <taxon>Atheliaceae</taxon>
        <taxon>Athelia</taxon>
    </lineage>
</organism>